<keyword evidence="4 9" id="KW-0227">DNA damage</keyword>
<evidence type="ECO:0000313" key="13">
    <source>
        <dbReference type="Proteomes" id="UP000824165"/>
    </source>
</evidence>
<dbReference type="SMART" id="SM00533">
    <property type="entry name" value="MUTSd"/>
    <property type="match status" value="1"/>
</dbReference>
<proteinExistence type="inferred from homology"/>
<dbReference type="InterPro" id="IPR036678">
    <property type="entry name" value="MutS_con_dom_sf"/>
</dbReference>
<dbReference type="GO" id="GO:0003684">
    <property type="term" value="F:damaged DNA binding"/>
    <property type="evidence" value="ECO:0007669"/>
    <property type="project" value="UniProtKB-UniRule"/>
</dbReference>
<dbReference type="Gene3D" id="3.40.1170.10">
    <property type="entry name" value="DNA repair protein MutS, domain I"/>
    <property type="match status" value="1"/>
</dbReference>
<dbReference type="Gene3D" id="3.40.50.300">
    <property type="entry name" value="P-loop containing nucleotide triphosphate hydrolases"/>
    <property type="match status" value="1"/>
</dbReference>
<dbReference type="SUPFAM" id="SSF52540">
    <property type="entry name" value="P-loop containing nucleoside triphosphate hydrolases"/>
    <property type="match status" value="1"/>
</dbReference>
<dbReference type="SUPFAM" id="SSF53150">
    <property type="entry name" value="DNA repair protein MutS, domain II"/>
    <property type="match status" value="1"/>
</dbReference>
<dbReference type="CDD" id="cd03284">
    <property type="entry name" value="ABC_MutS1"/>
    <property type="match status" value="1"/>
</dbReference>
<dbReference type="InterPro" id="IPR027417">
    <property type="entry name" value="P-loop_NTPase"/>
</dbReference>
<dbReference type="Pfam" id="PF05192">
    <property type="entry name" value="MutS_III"/>
    <property type="match status" value="1"/>
</dbReference>
<reference evidence="12" key="1">
    <citation type="submission" date="2020-10" db="EMBL/GenBank/DDBJ databases">
        <authorList>
            <person name="Gilroy R."/>
        </authorList>
    </citation>
    <scope>NUCLEOTIDE SEQUENCE</scope>
    <source>
        <strain evidence="12">CHK181-108</strain>
    </source>
</reference>
<dbReference type="SUPFAM" id="SSF55271">
    <property type="entry name" value="DNA repair protein MutS, domain I"/>
    <property type="match status" value="1"/>
</dbReference>
<evidence type="ECO:0000256" key="2">
    <source>
        <dbReference type="ARBA" id="ARBA00021982"/>
    </source>
</evidence>
<name>A0A9D1KRH9_9FIRM</name>
<evidence type="ECO:0000256" key="9">
    <source>
        <dbReference type="HAMAP-Rule" id="MF_00096"/>
    </source>
</evidence>
<dbReference type="InterPro" id="IPR045076">
    <property type="entry name" value="MutS"/>
</dbReference>
<dbReference type="HAMAP" id="MF_00096">
    <property type="entry name" value="MutS"/>
    <property type="match status" value="1"/>
</dbReference>
<reference evidence="12" key="2">
    <citation type="journal article" date="2021" name="PeerJ">
        <title>Extensive microbial diversity within the chicken gut microbiome revealed by metagenomics and culture.</title>
        <authorList>
            <person name="Gilroy R."/>
            <person name="Ravi A."/>
            <person name="Getino M."/>
            <person name="Pursley I."/>
            <person name="Horton D.L."/>
            <person name="Alikhan N.F."/>
            <person name="Baker D."/>
            <person name="Gharbi K."/>
            <person name="Hall N."/>
            <person name="Watson M."/>
            <person name="Adriaenssens E.M."/>
            <person name="Foster-Nyarko E."/>
            <person name="Jarju S."/>
            <person name="Secka A."/>
            <person name="Antonio M."/>
            <person name="Oren A."/>
            <person name="Chaudhuri R.R."/>
            <person name="La Ragione R."/>
            <person name="Hildebrand F."/>
            <person name="Pallen M.J."/>
        </authorList>
    </citation>
    <scope>NUCLEOTIDE SEQUENCE</scope>
    <source>
        <strain evidence="12">CHK181-108</strain>
    </source>
</reference>
<dbReference type="GO" id="GO:0005524">
    <property type="term" value="F:ATP binding"/>
    <property type="evidence" value="ECO:0007669"/>
    <property type="project" value="UniProtKB-UniRule"/>
</dbReference>
<dbReference type="AlphaFoldDB" id="A0A9D1KRH9"/>
<dbReference type="Gene3D" id="1.10.1420.10">
    <property type="match status" value="2"/>
</dbReference>
<evidence type="ECO:0000256" key="3">
    <source>
        <dbReference type="ARBA" id="ARBA00022741"/>
    </source>
</evidence>
<dbReference type="InterPro" id="IPR007695">
    <property type="entry name" value="DNA_mismatch_repair_MutS-lik_N"/>
</dbReference>
<dbReference type="InterPro" id="IPR016151">
    <property type="entry name" value="DNA_mismatch_repair_MutS_N"/>
</dbReference>
<dbReference type="FunFam" id="3.40.1170.10:FF:000001">
    <property type="entry name" value="DNA mismatch repair protein MutS"/>
    <property type="match status" value="1"/>
</dbReference>
<dbReference type="InterPro" id="IPR007861">
    <property type="entry name" value="DNA_mismatch_repair_MutS_clamp"/>
</dbReference>
<keyword evidence="6 9" id="KW-0238">DNA-binding</keyword>
<organism evidence="12 13">
    <name type="scientific">Candidatus Ornithomonoglobus intestinigallinarum</name>
    <dbReference type="NCBI Taxonomy" id="2840894"/>
    <lineage>
        <taxon>Bacteria</taxon>
        <taxon>Bacillati</taxon>
        <taxon>Bacillota</taxon>
        <taxon>Clostridia</taxon>
        <taxon>Candidatus Ornithomonoglobus</taxon>
    </lineage>
</organism>
<evidence type="ECO:0000256" key="4">
    <source>
        <dbReference type="ARBA" id="ARBA00022763"/>
    </source>
</evidence>
<dbReference type="PANTHER" id="PTHR11361:SF34">
    <property type="entry name" value="DNA MISMATCH REPAIR PROTEIN MSH1, MITOCHONDRIAL"/>
    <property type="match status" value="1"/>
</dbReference>
<dbReference type="InterPro" id="IPR007696">
    <property type="entry name" value="DNA_mismatch_repair_MutS_core"/>
</dbReference>
<dbReference type="NCBIfam" id="TIGR01070">
    <property type="entry name" value="mutS1"/>
    <property type="match status" value="1"/>
</dbReference>
<dbReference type="InterPro" id="IPR017261">
    <property type="entry name" value="DNA_mismatch_repair_MutS/MSH"/>
</dbReference>
<comment type="caution">
    <text evidence="12">The sequence shown here is derived from an EMBL/GenBank/DDBJ whole genome shotgun (WGS) entry which is preliminary data.</text>
</comment>
<dbReference type="GO" id="GO:0030983">
    <property type="term" value="F:mismatched DNA binding"/>
    <property type="evidence" value="ECO:0007669"/>
    <property type="project" value="InterPro"/>
</dbReference>
<dbReference type="SUPFAM" id="SSF48334">
    <property type="entry name" value="DNA repair protein MutS, domain III"/>
    <property type="match status" value="1"/>
</dbReference>
<dbReference type="Pfam" id="PF05190">
    <property type="entry name" value="MutS_IV"/>
    <property type="match status" value="1"/>
</dbReference>
<dbReference type="Gene3D" id="3.30.420.110">
    <property type="entry name" value="MutS, connector domain"/>
    <property type="match status" value="1"/>
</dbReference>
<dbReference type="PIRSF" id="PIRSF037677">
    <property type="entry name" value="DNA_mis_repair_Msh6"/>
    <property type="match status" value="1"/>
</dbReference>
<sequence length="920" mass="102484">MDKKNAAEHKSGIVISDEDMKNLSPMMRQYLLTKEEYGDCILFYRLGDFYEMFFDDALTASRELEITLTGKDCGLKERAPMCGIPYHSVMPYVSKLISKGYKVAVCEQVEDPKKAKGIVKRDVVRVITPGTLIEDELLDEKSNNYLAVVYIVQRRAALIFCDVSTGELFGAETDSLSGIINEAARYSPSEMITNSGGKPELNREITARLNIIPDFSHPDIFDTNGAAELVKEHLETDGGEPNDILTTAAAAMLRYLFLTQKSSVPYIKRLSIYSISDYMDIDASTRRNLELTETMREKKRDGSLVWALDKTRTSMGARLLKQWIEKPLVNVVKINGRLEAVGELKDDFDLRGSACEVLDASYDIFRIMSRASAGTVTPKDMLALKNTLNALPMLEDVISRAKSPIIHTMKISFAALKRLWLFLESAIKDDAPAIIRDGGMIKQGHSRQVDELRDIKENARAYLEAFAESERGRTGISKLKIGYNKVFGYYIDITRSQSENVPDDYIRRQTLANSERYTTEKLKEIEDEIMGASEKLLELELHLYHEAVDEVLGFSDELHALASSLSVLDCLCSFAEAAAKNNYSRPSVDNSGVIEITGGRHPVVELTAKDSIFVPNNAHLDTEKNRLIILTGPNMAGKSTYMRQTALITLMAQTGSFVPAEAAHIGIVDRIFTRVGASDDIASGQSTFMLEMTEVANILKTATNRSLIILDEIGRGTSTFDGLSIAWAVAEYVCDKKKLGAKTLFATHYHEMTELEGKMDGAKNYSISVKKKGDEITFLRKIVRGGSDRSYGIEVAALAGVPRPVITAAKRILKHLESTMPKRGEPIFEQLTLDIESDEFSSDEKNIDIDFYSRADYMPEGEPYPGAEHGTDAAPPMREVTAEERTAMEIYEELKSLNLPEMSIIESAQKLLELASKVQK</sequence>
<dbReference type="PANTHER" id="PTHR11361">
    <property type="entry name" value="DNA MISMATCH REPAIR PROTEIN MUTS FAMILY MEMBER"/>
    <property type="match status" value="1"/>
</dbReference>
<comment type="function">
    <text evidence="8 9">This protein is involved in the repair of mismatches in DNA. It is possible that it carries out the mismatch recognition step. This protein has a weak ATPase activity.</text>
</comment>
<dbReference type="PROSITE" id="PS00486">
    <property type="entry name" value="DNA_MISMATCH_REPAIR_2"/>
    <property type="match status" value="1"/>
</dbReference>
<dbReference type="EMBL" id="DVLU01000103">
    <property type="protein sequence ID" value="HIT86131.1"/>
    <property type="molecule type" value="Genomic_DNA"/>
</dbReference>
<dbReference type="GO" id="GO:0140664">
    <property type="term" value="F:ATP-dependent DNA damage sensor activity"/>
    <property type="evidence" value="ECO:0007669"/>
    <property type="project" value="InterPro"/>
</dbReference>
<feature type="domain" description="DNA mismatch repair proteins mutS family" evidence="11">
    <location>
        <begin position="706"/>
        <end position="722"/>
    </location>
</feature>
<dbReference type="Proteomes" id="UP000824165">
    <property type="component" value="Unassembled WGS sequence"/>
</dbReference>
<dbReference type="SMART" id="SM00534">
    <property type="entry name" value="MUTSac"/>
    <property type="match status" value="1"/>
</dbReference>
<dbReference type="Pfam" id="PF00488">
    <property type="entry name" value="MutS_V"/>
    <property type="match status" value="1"/>
</dbReference>
<dbReference type="Pfam" id="PF01624">
    <property type="entry name" value="MutS_I"/>
    <property type="match status" value="1"/>
</dbReference>
<dbReference type="InterPro" id="IPR036187">
    <property type="entry name" value="DNA_mismatch_repair_MutS_sf"/>
</dbReference>
<dbReference type="InterPro" id="IPR007860">
    <property type="entry name" value="DNA_mmatch_repair_MutS_con_dom"/>
</dbReference>
<dbReference type="InterPro" id="IPR000432">
    <property type="entry name" value="DNA_mismatch_repair_MutS_C"/>
</dbReference>
<accession>A0A9D1KRH9</accession>
<keyword evidence="5 9" id="KW-0067">ATP-binding</keyword>
<keyword evidence="7 9" id="KW-0234">DNA repair</keyword>
<keyword evidence="3 9" id="KW-0547">Nucleotide-binding</keyword>
<dbReference type="GO" id="GO:0005829">
    <property type="term" value="C:cytosol"/>
    <property type="evidence" value="ECO:0007669"/>
    <property type="project" value="TreeGrafter"/>
</dbReference>
<evidence type="ECO:0000313" key="12">
    <source>
        <dbReference type="EMBL" id="HIT86131.1"/>
    </source>
</evidence>
<evidence type="ECO:0000256" key="7">
    <source>
        <dbReference type="ARBA" id="ARBA00023204"/>
    </source>
</evidence>
<dbReference type="FunFam" id="3.40.50.300:FF:000870">
    <property type="entry name" value="MutS protein homolog 4"/>
    <property type="match status" value="1"/>
</dbReference>
<dbReference type="GO" id="GO:0006298">
    <property type="term" value="P:mismatch repair"/>
    <property type="evidence" value="ECO:0007669"/>
    <property type="project" value="UniProtKB-UniRule"/>
</dbReference>
<evidence type="ECO:0000256" key="10">
    <source>
        <dbReference type="RuleBase" id="RU003756"/>
    </source>
</evidence>
<protein>
    <recommendedName>
        <fullName evidence="2 9">DNA mismatch repair protein MutS</fullName>
    </recommendedName>
</protein>
<dbReference type="Pfam" id="PF05188">
    <property type="entry name" value="MutS_II"/>
    <property type="match status" value="1"/>
</dbReference>
<feature type="binding site" evidence="9">
    <location>
        <begin position="632"/>
        <end position="639"/>
    </location>
    <ligand>
        <name>ATP</name>
        <dbReference type="ChEBI" id="CHEBI:30616"/>
    </ligand>
</feature>
<gene>
    <name evidence="9 12" type="primary">mutS</name>
    <name evidence="12" type="ORF">IAA60_09565</name>
</gene>
<evidence type="ECO:0000259" key="11">
    <source>
        <dbReference type="PROSITE" id="PS00486"/>
    </source>
</evidence>
<comment type="similarity">
    <text evidence="1 9 10">Belongs to the DNA mismatch repair MutS family.</text>
</comment>
<evidence type="ECO:0000256" key="5">
    <source>
        <dbReference type="ARBA" id="ARBA00022840"/>
    </source>
</evidence>
<evidence type="ECO:0000256" key="1">
    <source>
        <dbReference type="ARBA" id="ARBA00006271"/>
    </source>
</evidence>
<dbReference type="InterPro" id="IPR005748">
    <property type="entry name" value="DNA_mismatch_repair_MutS"/>
</dbReference>
<evidence type="ECO:0000256" key="6">
    <source>
        <dbReference type="ARBA" id="ARBA00023125"/>
    </source>
</evidence>
<dbReference type="NCBIfam" id="NF003810">
    <property type="entry name" value="PRK05399.1"/>
    <property type="match status" value="1"/>
</dbReference>
<evidence type="ECO:0000256" key="8">
    <source>
        <dbReference type="ARBA" id="ARBA00024647"/>
    </source>
</evidence>